<feature type="compositionally biased region" description="Low complexity" evidence="1">
    <location>
        <begin position="14"/>
        <end position="24"/>
    </location>
</feature>
<feature type="region of interest" description="Disordered" evidence="1">
    <location>
        <begin position="47"/>
        <end position="75"/>
    </location>
</feature>
<dbReference type="EMBL" id="JASMQC010000055">
    <property type="protein sequence ID" value="KAK1928952.1"/>
    <property type="molecule type" value="Genomic_DNA"/>
</dbReference>
<reference evidence="2" key="1">
    <citation type="submission" date="2023-08" db="EMBL/GenBank/DDBJ databases">
        <title>Reference Genome Resource for the Citrus Pathogen Phytophthora citrophthora.</title>
        <authorList>
            <person name="Moller H."/>
            <person name="Coetzee B."/>
            <person name="Rose L.J."/>
            <person name="Van Niekerk J.M."/>
        </authorList>
    </citation>
    <scope>NUCLEOTIDE SEQUENCE</scope>
    <source>
        <strain evidence="2">STE-U-9442</strain>
    </source>
</reference>
<keyword evidence="3" id="KW-1185">Reference proteome</keyword>
<protein>
    <submittedName>
        <fullName evidence="2">Uncharacterized protein</fullName>
    </submittedName>
</protein>
<dbReference type="Proteomes" id="UP001259832">
    <property type="component" value="Unassembled WGS sequence"/>
</dbReference>
<gene>
    <name evidence="2" type="ORF">P3T76_015592</name>
</gene>
<evidence type="ECO:0000256" key="1">
    <source>
        <dbReference type="SAM" id="MobiDB-lite"/>
    </source>
</evidence>
<feature type="compositionally biased region" description="Basic and acidic residues" evidence="1">
    <location>
        <begin position="1"/>
        <end position="11"/>
    </location>
</feature>
<dbReference type="AlphaFoldDB" id="A0AAD9FZ44"/>
<evidence type="ECO:0000313" key="2">
    <source>
        <dbReference type="EMBL" id="KAK1928952.1"/>
    </source>
</evidence>
<evidence type="ECO:0000313" key="3">
    <source>
        <dbReference type="Proteomes" id="UP001259832"/>
    </source>
</evidence>
<comment type="caution">
    <text evidence="2">The sequence shown here is derived from an EMBL/GenBank/DDBJ whole genome shotgun (WGS) entry which is preliminary data.</text>
</comment>
<accession>A0AAD9FZ44</accession>
<proteinExistence type="predicted"/>
<sequence>MFVCPKHDGETKTSPASSSDASNSLRQRLAAGDVVLVLEFNNALLPPSAKNAAPDAANHRGVVTSAEETKPHGCGNQLLCPYVRR</sequence>
<feature type="region of interest" description="Disordered" evidence="1">
    <location>
        <begin position="1"/>
        <end position="24"/>
    </location>
</feature>
<organism evidence="2 3">
    <name type="scientific">Phytophthora citrophthora</name>
    <dbReference type="NCBI Taxonomy" id="4793"/>
    <lineage>
        <taxon>Eukaryota</taxon>
        <taxon>Sar</taxon>
        <taxon>Stramenopiles</taxon>
        <taxon>Oomycota</taxon>
        <taxon>Peronosporomycetes</taxon>
        <taxon>Peronosporales</taxon>
        <taxon>Peronosporaceae</taxon>
        <taxon>Phytophthora</taxon>
    </lineage>
</organism>
<name>A0AAD9FZ44_9STRA</name>